<dbReference type="AlphaFoldDB" id="A0A7H9AYN7"/>
<gene>
    <name evidence="1" type="ORF">HG535_0B05680</name>
</gene>
<dbReference type="GeneID" id="59235186"/>
<dbReference type="Proteomes" id="UP000509704">
    <property type="component" value="Chromosome 2"/>
</dbReference>
<keyword evidence="2" id="KW-1185">Reference proteome</keyword>
<dbReference type="RefSeq" id="XP_037143253.1">
    <property type="nucleotide sequence ID" value="XM_037287358.1"/>
</dbReference>
<dbReference type="EMBL" id="CP058605">
    <property type="protein sequence ID" value="QLG71525.1"/>
    <property type="molecule type" value="Genomic_DNA"/>
</dbReference>
<dbReference type="OrthoDB" id="10008801at2759"/>
<reference evidence="1 2" key="1">
    <citation type="submission" date="2020-07" db="EMBL/GenBank/DDBJ databases">
        <title>The yeast mating-type switching endonuclease HO is a domesticated member of an unorthodox homing genetic element family.</title>
        <authorList>
            <person name="Coughlan A.Y."/>
            <person name="Lombardi L."/>
            <person name="Braun-Galleani S."/>
            <person name="Martos A.R."/>
            <person name="Galeote V."/>
            <person name="Bigey F."/>
            <person name="Dequin S."/>
            <person name="Byrne K.P."/>
            <person name="Wolfe K.H."/>
        </authorList>
    </citation>
    <scope>NUCLEOTIDE SEQUENCE [LARGE SCALE GENOMIC DNA]</scope>
    <source>
        <strain evidence="1 2">NRRL Y-6702</strain>
    </source>
</reference>
<name>A0A7H9AYN7_ZYGMR</name>
<evidence type="ECO:0000313" key="1">
    <source>
        <dbReference type="EMBL" id="QLG71525.1"/>
    </source>
</evidence>
<accession>A0A7H9AYN7</accession>
<dbReference type="KEGG" id="zmk:HG535_0B05680"/>
<protein>
    <submittedName>
        <fullName evidence="1">Uncharacterized protein</fullName>
    </submittedName>
</protein>
<sequence length="143" mass="16357">MLRRISGITTAKHITSPLSLRASSGVIWIRKSQRFYAQSWDNRQPNEKIDAHIKVQQLMDRIHSHPNVMQKLEKVSEIMIQKGLVTEDATKPLGPWQMIKVLMDKDLKTAMSEFKEELNKANIQLGPDQLGPLMSVLGIEKKK</sequence>
<organism evidence="1 2">
    <name type="scientific">Zygotorulaspora mrakii</name>
    <name type="common">Zygosaccharomyces mrakii</name>
    <dbReference type="NCBI Taxonomy" id="42260"/>
    <lineage>
        <taxon>Eukaryota</taxon>
        <taxon>Fungi</taxon>
        <taxon>Dikarya</taxon>
        <taxon>Ascomycota</taxon>
        <taxon>Saccharomycotina</taxon>
        <taxon>Saccharomycetes</taxon>
        <taxon>Saccharomycetales</taxon>
        <taxon>Saccharomycetaceae</taxon>
        <taxon>Zygotorulaspora</taxon>
    </lineage>
</organism>
<proteinExistence type="predicted"/>
<evidence type="ECO:0000313" key="2">
    <source>
        <dbReference type="Proteomes" id="UP000509704"/>
    </source>
</evidence>